<organism evidence="3 4">
    <name type="scientific">Trichoderma gamsii</name>
    <dbReference type="NCBI Taxonomy" id="398673"/>
    <lineage>
        <taxon>Eukaryota</taxon>
        <taxon>Fungi</taxon>
        <taxon>Dikarya</taxon>
        <taxon>Ascomycota</taxon>
        <taxon>Pezizomycotina</taxon>
        <taxon>Sordariomycetes</taxon>
        <taxon>Hypocreomycetidae</taxon>
        <taxon>Hypocreales</taxon>
        <taxon>Hypocreaceae</taxon>
        <taxon>Trichoderma</taxon>
    </lineage>
</organism>
<evidence type="ECO:0000256" key="2">
    <source>
        <dbReference type="ARBA" id="ARBA00023002"/>
    </source>
</evidence>
<dbReference type="GO" id="GO:0016491">
    <property type="term" value="F:oxidoreductase activity"/>
    <property type="evidence" value="ECO:0007669"/>
    <property type="project" value="UniProtKB-KW"/>
</dbReference>
<dbReference type="OrthoDB" id="10254221at2759"/>
<evidence type="ECO:0000313" key="4">
    <source>
        <dbReference type="Proteomes" id="UP000236546"/>
    </source>
</evidence>
<dbReference type="SUPFAM" id="SSF51735">
    <property type="entry name" value="NAD(P)-binding Rossmann-fold domains"/>
    <property type="match status" value="1"/>
</dbReference>
<keyword evidence="2" id="KW-0560">Oxidoreductase</keyword>
<dbReference type="InterPro" id="IPR036291">
    <property type="entry name" value="NAD(P)-bd_dom_sf"/>
</dbReference>
<evidence type="ECO:0008006" key="5">
    <source>
        <dbReference type="Google" id="ProtNLM"/>
    </source>
</evidence>
<dbReference type="AlphaFoldDB" id="A0A2K0TC69"/>
<dbReference type="PANTHER" id="PTHR43669:SF3">
    <property type="entry name" value="ALCOHOL DEHYDROGENASE, PUTATIVE (AFU_ORTHOLOGUE AFUA_3G03445)-RELATED"/>
    <property type="match status" value="1"/>
</dbReference>
<gene>
    <name evidence="3" type="ORF">TGAMA5MH_05053</name>
</gene>
<reference evidence="3 4" key="1">
    <citation type="submission" date="2017-02" db="EMBL/GenBank/DDBJ databases">
        <title>Genomes of Trichoderma spp. with biocontrol activity.</title>
        <authorList>
            <person name="Gardiner D."/>
            <person name="Kazan K."/>
            <person name="Vos C."/>
            <person name="Harvey P."/>
        </authorList>
    </citation>
    <scope>NUCLEOTIDE SEQUENCE [LARGE SCALE GENOMIC DNA]</scope>
    <source>
        <strain evidence="3 4">A5MH</strain>
    </source>
</reference>
<dbReference type="Proteomes" id="UP000236546">
    <property type="component" value="Unassembled WGS sequence"/>
</dbReference>
<accession>A0A2K0TC69</accession>
<dbReference type="Pfam" id="PF00106">
    <property type="entry name" value="adh_short"/>
    <property type="match status" value="1"/>
</dbReference>
<sequence length="238" mass="25966">MTERVLVIGATGNIGVSAVKGALHSGRQVLAIVRNQASADKLYKHAGTSEGITVVEADVTSETGVKSVVDQVKAGKLPAFQHVYTCVGGEYTNVALKDITTERLRKNMNMGFEANFFAYRDTIEYLYEQNHPDSTWTICTGAQGELAIFGLPAMTQGPLFSMTTAASRENEKTNVRVNEVYLMFRVEVDEDAAAHGVSSSTEFASVYEGILSNPEIRGSRVRVASPADFKDLKWAKKF</sequence>
<evidence type="ECO:0000313" key="3">
    <source>
        <dbReference type="EMBL" id="PNP43120.1"/>
    </source>
</evidence>
<comment type="similarity">
    <text evidence="1">Belongs to the short-chain dehydrogenases/reductases (SDR) family.</text>
</comment>
<comment type="caution">
    <text evidence="3">The sequence shown here is derived from an EMBL/GenBank/DDBJ whole genome shotgun (WGS) entry which is preliminary data.</text>
</comment>
<dbReference type="PANTHER" id="PTHR43669">
    <property type="entry name" value="5-KETO-D-GLUCONATE 5-REDUCTASE"/>
    <property type="match status" value="1"/>
</dbReference>
<protein>
    <recommendedName>
        <fullName evidence="5">Short-chain dehydrogenase</fullName>
    </recommendedName>
</protein>
<dbReference type="EMBL" id="MTYH01000049">
    <property type="protein sequence ID" value="PNP43120.1"/>
    <property type="molecule type" value="Genomic_DNA"/>
</dbReference>
<dbReference type="InterPro" id="IPR002347">
    <property type="entry name" value="SDR_fam"/>
</dbReference>
<proteinExistence type="inferred from homology"/>
<evidence type="ECO:0000256" key="1">
    <source>
        <dbReference type="ARBA" id="ARBA00006484"/>
    </source>
</evidence>
<name>A0A2K0TC69_9HYPO</name>
<dbReference type="Gene3D" id="3.40.50.720">
    <property type="entry name" value="NAD(P)-binding Rossmann-like Domain"/>
    <property type="match status" value="1"/>
</dbReference>